<feature type="transmembrane region" description="Helical" evidence="6">
    <location>
        <begin position="379"/>
        <end position="400"/>
    </location>
</feature>
<feature type="transmembrane region" description="Helical" evidence="6">
    <location>
        <begin position="441"/>
        <end position="462"/>
    </location>
</feature>
<comment type="subcellular location">
    <subcellularLocation>
        <location evidence="1">Membrane</location>
        <topology evidence="1">Multi-pass membrane protein</topology>
    </subcellularLocation>
</comment>
<sequence length="736" mass="83521">MAVSPSPDRDKRPQSNFDVDYVIHYTIPPESAEAEASFTQLIDALSGLRDRGPPGRTRPPPRLPQARLDPPLHSQIYRARVQDWLYGVRRTPAPSQNNPTDEDMARYFAEDEPVTEAERLRLAYMLITQPRNEGGAGITPRVGTWRFVKGVFPLHDRAFNRRWIAEWSGKSYLDEGDIGKIRDRFGERVAFYFAFLQAYFAFLLFPAAFGLAAWAILGPFSWLYAVVNCLWAVVFFEHWKMKEVDLAVQWGVRGVSRIQHPRPQFKFERESVDPVTGEIVKVYSPYSRLARQLLQVPFAAACVVALGGLIASCFAIEIFITEVYNGPFKQYLTFLPTVLLTILNPTLTTLLTRLAERLTELENYETHDAHQASFVQKVFVINFITSYLGIFLTAFVYVPFGKILVPYLDVFKLTAQRFTAEGKALPTKNWQINPDRLTKQVIYFTVTAQIISFATEVIVPYAKRKVFKTVEKVQSELSEKSVSPPKDQPEEAEFLKRVRDEAELDEYDVTIDYREMVVQFGYLSLFSVVWPLTACSFLVNNWIEARSDALKIAKNCQRPIPWRADSIGPWLDSLGFLAWLGSITSAALVFLFHSGGKKGAPDGSPWDIRGWALLLSILFAEHLYLLVQFVVRGVIRKLDSPGLQKEKAERFAMRKKLLERMVERDVSAEAGGPGVSGGEKITREALEEEARRFSVAGEGRPEQLFWLRQRGASETIQVGRALIAETAANKTKTSKY</sequence>
<reference evidence="9" key="1">
    <citation type="submission" date="2023-02" db="EMBL/GenBank/DDBJ databases">
        <authorList>
            <person name="Palmer J.M."/>
        </authorList>
    </citation>
    <scope>NUCLEOTIDE SEQUENCE</scope>
    <source>
        <strain evidence="9">FW57</strain>
    </source>
</reference>
<organism evidence="9 10">
    <name type="scientific">Staphylotrichum longicolle</name>
    <dbReference type="NCBI Taxonomy" id="669026"/>
    <lineage>
        <taxon>Eukaryota</taxon>
        <taxon>Fungi</taxon>
        <taxon>Dikarya</taxon>
        <taxon>Ascomycota</taxon>
        <taxon>Pezizomycotina</taxon>
        <taxon>Sordariomycetes</taxon>
        <taxon>Sordariomycetidae</taxon>
        <taxon>Sordariales</taxon>
        <taxon>Chaetomiaceae</taxon>
        <taxon>Staphylotrichum</taxon>
    </lineage>
</organism>
<keyword evidence="2 6" id="KW-0812">Transmembrane</keyword>
<name>A0AAD4EYD7_9PEZI</name>
<dbReference type="InterPro" id="IPR007632">
    <property type="entry name" value="Anoctamin"/>
</dbReference>
<evidence type="ECO:0000256" key="3">
    <source>
        <dbReference type="ARBA" id="ARBA00022989"/>
    </source>
</evidence>
<evidence type="ECO:0000259" key="7">
    <source>
        <dbReference type="Pfam" id="PF04547"/>
    </source>
</evidence>
<keyword evidence="4 6" id="KW-0472">Membrane</keyword>
<evidence type="ECO:0008006" key="11">
    <source>
        <dbReference type="Google" id="ProtNLM"/>
    </source>
</evidence>
<feature type="domain" description="Anoctamin transmembrane" evidence="7">
    <location>
        <begin position="181"/>
        <end position="649"/>
    </location>
</feature>
<dbReference type="GO" id="GO:0005254">
    <property type="term" value="F:chloride channel activity"/>
    <property type="evidence" value="ECO:0007669"/>
    <property type="project" value="TreeGrafter"/>
</dbReference>
<proteinExistence type="predicted"/>
<comment type="caution">
    <text evidence="9">The sequence shown here is derived from an EMBL/GenBank/DDBJ whole genome shotgun (WGS) entry which is preliminary data.</text>
</comment>
<dbReference type="PANTHER" id="PTHR12308:SF73">
    <property type="entry name" value="ANOCTAMIN"/>
    <property type="match status" value="1"/>
</dbReference>
<dbReference type="InterPro" id="IPR049452">
    <property type="entry name" value="Anoctamin_TM"/>
</dbReference>
<feature type="domain" description="Anoctamin alpha-beta plait" evidence="8">
    <location>
        <begin position="72"/>
        <end position="148"/>
    </location>
</feature>
<feature type="transmembrane region" description="Helical" evidence="6">
    <location>
        <begin position="189"/>
        <end position="216"/>
    </location>
</feature>
<dbReference type="Pfam" id="PF20877">
    <property type="entry name" value="Anoctamin_N"/>
    <property type="match status" value="1"/>
</dbReference>
<dbReference type="Pfam" id="PF04547">
    <property type="entry name" value="Anoctamin"/>
    <property type="match status" value="1"/>
</dbReference>
<dbReference type="GO" id="GO:0032541">
    <property type="term" value="C:cortical endoplasmic reticulum"/>
    <property type="evidence" value="ECO:0007669"/>
    <property type="project" value="TreeGrafter"/>
</dbReference>
<evidence type="ECO:0000256" key="2">
    <source>
        <dbReference type="ARBA" id="ARBA00022692"/>
    </source>
</evidence>
<feature type="transmembrane region" description="Helical" evidence="6">
    <location>
        <begin position="222"/>
        <end position="239"/>
    </location>
</feature>
<keyword evidence="3 6" id="KW-1133">Transmembrane helix</keyword>
<evidence type="ECO:0000256" key="5">
    <source>
        <dbReference type="SAM" id="MobiDB-lite"/>
    </source>
</evidence>
<evidence type="ECO:0000256" key="6">
    <source>
        <dbReference type="SAM" id="Phobius"/>
    </source>
</evidence>
<dbReference type="Proteomes" id="UP001197093">
    <property type="component" value="Unassembled WGS sequence"/>
</dbReference>
<evidence type="ECO:0000313" key="10">
    <source>
        <dbReference type="Proteomes" id="UP001197093"/>
    </source>
</evidence>
<feature type="transmembrane region" description="Helical" evidence="6">
    <location>
        <begin position="298"/>
        <end position="320"/>
    </location>
</feature>
<feature type="transmembrane region" description="Helical" evidence="6">
    <location>
        <begin position="332"/>
        <end position="351"/>
    </location>
</feature>
<evidence type="ECO:0000256" key="1">
    <source>
        <dbReference type="ARBA" id="ARBA00004141"/>
    </source>
</evidence>
<feature type="transmembrane region" description="Helical" evidence="6">
    <location>
        <begin position="612"/>
        <end position="635"/>
    </location>
</feature>
<feature type="region of interest" description="Disordered" evidence="5">
    <location>
        <begin position="46"/>
        <end position="70"/>
    </location>
</feature>
<feature type="transmembrane region" description="Helical" evidence="6">
    <location>
        <begin position="570"/>
        <end position="592"/>
    </location>
</feature>
<accession>A0AAD4EYD7</accession>
<dbReference type="InterPro" id="IPR049456">
    <property type="entry name" value="Anoctamin_N_fung"/>
</dbReference>
<evidence type="ECO:0000313" key="9">
    <source>
        <dbReference type="EMBL" id="KAG7287962.1"/>
    </source>
</evidence>
<evidence type="ECO:0000259" key="8">
    <source>
        <dbReference type="Pfam" id="PF20877"/>
    </source>
</evidence>
<protein>
    <recommendedName>
        <fullName evidence="11">Plasma membrane channel protein</fullName>
    </recommendedName>
</protein>
<dbReference type="AlphaFoldDB" id="A0AAD4EYD7"/>
<dbReference type="EMBL" id="JAHCVI010000003">
    <property type="protein sequence ID" value="KAG7287962.1"/>
    <property type="molecule type" value="Genomic_DNA"/>
</dbReference>
<gene>
    <name evidence="9" type="ORF">NEMBOFW57_007481</name>
</gene>
<evidence type="ECO:0000256" key="4">
    <source>
        <dbReference type="ARBA" id="ARBA00023136"/>
    </source>
</evidence>
<keyword evidence="10" id="KW-1185">Reference proteome</keyword>
<dbReference type="GO" id="GO:0016020">
    <property type="term" value="C:membrane"/>
    <property type="evidence" value="ECO:0007669"/>
    <property type="project" value="UniProtKB-SubCell"/>
</dbReference>
<dbReference type="PANTHER" id="PTHR12308">
    <property type="entry name" value="ANOCTAMIN"/>
    <property type="match status" value="1"/>
</dbReference>